<organism evidence="1 2">
    <name type="scientific">Thelohanellus kitauei</name>
    <name type="common">Myxosporean</name>
    <dbReference type="NCBI Taxonomy" id="669202"/>
    <lineage>
        <taxon>Eukaryota</taxon>
        <taxon>Metazoa</taxon>
        <taxon>Cnidaria</taxon>
        <taxon>Myxozoa</taxon>
        <taxon>Myxosporea</taxon>
        <taxon>Bivalvulida</taxon>
        <taxon>Platysporina</taxon>
        <taxon>Myxobolidae</taxon>
        <taxon>Thelohanellus</taxon>
    </lineage>
</organism>
<dbReference type="EMBL" id="JWZT01005133">
    <property type="protein sequence ID" value="KII62046.1"/>
    <property type="molecule type" value="Genomic_DNA"/>
</dbReference>
<accession>A0A0C2MKA5</accession>
<proteinExistence type="predicted"/>
<protein>
    <submittedName>
        <fullName evidence="1">Uncharacterized protein</fullName>
    </submittedName>
</protein>
<name>A0A0C2MKA5_THEKT</name>
<dbReference type="Proteomes" id="UP000031668">
    <property type="component" value="Unassembled WGS sequence"/>
</dbReference>
<gene>
    <name evidence="1" type="ORF">RF11_07344</name>
</gene>
<keyword evidence="2" id="KW-1185">Reference proteome</keyword>
<dbReference type="AlphaFoldDB" id="A0A0C2MKA5"/>
<evidence type="ECO:0000313" key="1">
    <source>
        <dbReference type="EMBL" id="KII62046.1"/>
    </source>
</evidence>
<reference evidence="1 2" key="1">
    <citation type="journal article" date="2014" name="Genome Biol. Evol.">
        <title>The genome of the myxosporean Thelohanellus kitauei shows adaptations to nutrient acquisition within its fish host.</title>
        <authorList>
            <person name="Yang Y."/>
            <person name="Xiong J."/>
            <person name="Zhou Z."/>
            <person name="Huo F."/>
            <person name="Miao W."/>
            <person name="Ran C."/>
            <person name="Liu Y."/>
            <person name="Zhang J."/>
            <person name="Feng J."/>
            <person name="Wang M."/>
            <person name="Wang M."/>
            <person name="Wang L."/>
            <person name="Yao B."/>
        </authorList>
    </citation>
    <scope>NUCLEOTIDE SEQUENCE [LARGE SCALE GENOMIC DNA]</scope>
    <source>
        <strain evidence="1">Wuqing</strain>
    </source>
</reference>
<comment type="caution">
    <text evidence="1">The sequence shown here is derived from an EMBL/GenBank/DDBJ whole genome shotgun (WGS) entry which is preliminary data.</text>
</comment>
<evidence type="ECO:0000313" key="2">
    <source>
        <dbReference type="Proteomes" id="UP000031668"/>
    </source>
</evidence>
<sequence>MDESLLICTLYEVTGDQGRYNSQSHHSATIKKHHDDICYEWAEHSAHRSYSRLYQCRIFYRISDLSDECSLRGIFCRTNQGTTMQSILVDQIECWKEPPAICNSRSHKKDECSYSYFQLSEVRKFYHAFRTTL</sequence>